<dbReference type="Proteomes" id="UP000002186">
    <property type="component" value="Chromosome"/>
</dbReference>
<reference evidence="1 2" key="2">
    <citation type="journal article" date="2012" name="Stand. Genomic Sci.">
        <title>Complete genome sequence of Thauera aminoaromatica strain MZ1T.</title>
        <authorList>
            <person name="Jiang K."/>
            <person name="Sanseverino J."/>
            <person name="Chauhan A."/>
            <person name="Lucas S."/>
            <person name="Copeland A."/>
            <person name="Lapidus A."/>
            <person name="Del Rio T.G."/>
            <person name="Dalin E."/>
            <person name="Tice H."/>
            <person name="Bruce D."/>
            <person name="Goodwin L."/>
            <person name="Pitluck S."/>
            <person name="Sims D."/>
            <person name="Brettin T."/>
            <person name="Detter J.C."/>
            <person name="Han C."/>
            <person name="Chang Y.J."/>
            <person name="Larimer F."/>
            <person name="Land M."/>
            <person name="Hauser L."/>
            <person name="Kyrpides N.C."/>
            <person name="Mikhailova N."/>
            <person name="Moser S."/>
            <person name="Jegier P."/>
            <person name="Close D."/>
            <person name="Debruyn J.M."/>
            <person name="Wang Y."/>
            <person name="Layton A.C."/>
            <person name="Allen M.S."/>
            <person name="Sayler G.S."/>
        </authorList>
    </citation>
    <scope>NUCLEOTIDE SEQUENCE [LARGE SCALE GENOMIC DNA]</scope>
    <source>
        <strain evidence="1 2">MZ1T</strain>
    </source>
</reference>
<dbReference type="eggNOG" id="ENOG5033T6X">
    <property type="taxonomic scope" value="Bacteria"/>
</dbReference>
<evidence type="ECO:0000313" key="2">
    <source>
        <dbReference type="Proteomes" id="UP000002186"/>
    </source>
</evidence>
<proteinExistence type="predicted"/>
<dbReference type="HOGENOM" id="CLU_508915_0_0_4"/>
<reference evidence="2" key="1">
    <citation type="submission" date="2009-05" db="EMBL/GenBank/DDBJ databases">
        <title>Complete sequence of chromosome of Thauera sp. MZ1T.</title>
        <authorList>
            <consortium name="US DOE Joint Genome Institute"/>
            <person name="Lucas S."/>
            <person name="Copeland A."/>
            <person name="Lapidus A."/>
            <person name="Glavina del Rio T."/>
            <person name="Dalin E."/>
            <person name="Tice H."/>
            <person name="Bruce D."/>
            <person name="Goodwin L."/>
            <person name="Pitluck S."/>
            <person name="Sims D."/>
            <person name="Brettin T."/>
            <person name="Detter J.C."/>
            <person name="Han C."/>
            <person name="Larimer F."/>
            <person name="Land M."/>
            <person name="Hauser L."/>
            <person name="Kyrpides N."/>
            <person name="Mikhailova N."/>
            <person name="Sayler G.S."/>
        </authorList>
    </citation>
    <scope>NUCLEOTIDE SEQUENCE [LARGE SCALE GENOMIC DNA]</scope>
    <source>
        <strain evidence="2">MZ1T</strain>
    </source>
</reference>
<keyword evidence="2" id="KW-1185">Reference proteome</keyword>
<gene>
    <name evidence="1" type="ordered locus">Tmz1t_1074</name>
</gene>
<organism evidence="1 2">
    <name type="scientific">Thauera aminoaromatica</name>
    <dbReference type="NCBI Taxonomy" id="164330"/>
    <lineage>
        <taxon>Bacteria</taxon>
        <taxon>Pseudomonadati</taxon>
        <taxon>Pseudomonadota</taxon>
        <taxon>Betaproteobacteria</taxon>
        <taxon>Rhodocyclales</taxon>
        <taxon>Zoogloeaceae</taxon>
        <taxon>Thauera</taxon>
    </lineage>
</organism>
<sequence>MSIHIQVDEKVSRALTEAFPTSNIERALKKYVTTLEDLITRSVVNGRTPAQSKLNLYSLSLHTLSNKGGQIGRDKIRLHKWLEQNKLPLVVAVERGNNLTHKVSQVKLSPLVTITFGNIAQCESTDNATAQLLSGSDSSQTGRSLTDRTYPEAATINSLAELFEIFDPTPINTKSLQAYIDWLKTKPKHLTEEKRLTDLTQAAHILNIATELGGIYLQRRKPSAFGRTYYEGISAQSVRKQLRQAMYGGCWEYDIRSAVISWKVGMGSDLARTIDPDAEPESLFRNSIYFIDNKPAIVKEICLLTFRKDDNVHEDLQKRIVKQAITAISFGAREHRSGWLKNGIWHNPALVDILKNENHRRRFLTCAPIRGFIQEQKVLDALIYAYAVKEMPTLLDNPRLRTESGRISKPLVIAFLYQHCETWAMDVVKQIITSKGRQVVASIHDAVILDRKLGAELKATIELEMREQTGIPYWHLEGKELEPYLSDSADVAREEQAHMRRMREDQQLAIQYASAKAARQQRLALEQPATDLGRP</sequence>
<evidence type="ECO:0000313" key="1">
    <source>
        <dbReference type="EMBL" id="ACK53836.1"/>
    </source>
</evidence>
<dbReference type="EMBL" id="CP001281">
    <property type="protein sequence ID" value="ACK53836.1"/>
    <property type="molecule type" value="Genomic_DNA"/>
</dbReference>
<dbReference type="AlphaFoldDB" id="C4ZJA3"/>
<protein>
    <submittedName>
        <fullName evidence="1">Uncharacterized protein</fullName>
    </submittedName>
</protein>
<dbReference type="KEGG" id="tmz:Tmz1t_1074"/>
<name>C4ZJA3_THASP</name>
<dbReference type="RefSeq" id="WP_012584832.1">
    <property type="nucleotide sequence ID" value="NC_011662.2"/>
</dbReference>
<dbReference type="OrthoDB" id="8867926at2"/>
<accession>C4ZJA3</accession>